<name>A0AAE0U4C4_9PEZI</name>
<feature type="region of interest" description="Disordered" evidence="1">
    <location>
        <begin position="345"/>
        <end position="364"/>
    </location>
</feature>
<gene>
    <name evidence="2" type="ORF">B0H63DRAFT_519394</name>
</gene>
<evidence type="ECO:0000256" key="1">
    <source>
        <dbReference type="SAM" id="MobiDB-lite"/>
    </source>
</evidence>
<evidence type="ECO:0000313" key="2">
    <source>
        <dbReference type="EMBL" id="KAK3390160.1"/>
    </source>
</evidence>
<organism evidence="2 3">
    <name type="scientific">Podospora didyma</name>
    <dbReference type="NCBI Taxonomy" id="330526"/>
    <lineage>
        <taxon>Eukaryota</taxon>
        <taxon>Fungi</taxon>
        <taxon>Dikarya</taxon>
        <taxon>Ascomycota</taxon>
        <taxon>Pezizomycotina</taxon>
        <taxon>Sordariomycetes</taxon>
        <taxon>Sordariomycetidae</taxon>
        <taxon>Sordariales</taxon>
        <taxon>Podosporaceae</taxon>
        <taxon>Podospora</taxon>
    </lineage>
</organism>
<dbReference type="EMBL" id="JAULSW010000002">
    <property type="protein sequence ID" value="KAK3390160.1"/>
    <property type="molecule type" value="Genomic_DNA"/>
</dbReference>
<comment type="caution">
    <text evidence="2">The sequence shown here is derived from an EMBL/GenBank/DDBJ whole genome shotgun (WGS) entry which is preliminary data.</text>
</comment>
<dbReference type="AlphaFoldDB" id="A0AAE0U4C4"/>
<protein>
    <submittedName>
        <fullName evidence="2">Uncharacterized protein</fullName>
    </submittedName>
</protein>
<sequence>MASSGNVTLFTVHVFIYHDPFLASVFLADLFSDFPDSAWRLPQLIATPPRPPPNPDVINGTPELAGRTEYPPYVNPRRGVGRYILQQPLPGSTAVGEISDAIEKQFSVAKKLHAYFTIFPQGHDYDQYPSSGFPPWHDKPLSPSTTISEAVTYDISALEVPDLFSDVPTVHLVLETKAAALRRIIQPGFLAEELGRGYERRFNSWNLLESCYHSSPFRMSDYYASELQRSLRHWRHAKYALSYLFGKQRDEDSGEARQEVERQVRKLQKDKADAKAEISTFVGEWASWVPSTKPEHAIEIPVGELRDEDVEDTVQKVWRGKQALIEEWKARDSTKAMRTALEDDYLANNPGARRGDDQHSSTAHYSTDNILTTHQVNVLEEGAPVKTISFRNEDGTLSTTNSTFTIKSGIMLWGQMFPLYHGSLQDNFTNNADNVSAELPGGTIRQHVHTYRSAARNGEWKVRRYYSNWRSERNHDAPPKDLTGWVICHKDLDPIKLIQRARAINPYGEAISLGNSHIDKDVLYINRYDWLNPPRKNIEEQFQAYAEPAVGPCPPPDPEADYYNDPCVSNVKSHGYFVAMDAQGWGLDFLRAYKQECESKGNWPWRRDMSVVERTFRKNTGEAFGAYVRKPSEYEFGWLIFSGNKHSQHDADELIAIIYDGSYEVLSGLYHDAERETETDNASAAITTEHGL</sequence>
<evidence type="ECO:0000313" key="3">
    <source>
        <dbReference type="Proteomes" id="UP001285441"/>
    </source>
</evidence>
<proteinExistence type="predicted"/>
<reference evidence="2" key="1">
    <citation type="journal article" date="2023" name="Mol. Phylogenet. Evol.">
        <title>Genome-scale phylogeny and comparative genomics of the fungal order Sordariales.</title>
        <authorList>
            <person name="Hensen N."/>
            <person name="Bonometti L."/>
            <person name="Westerberg I."/>
            <person name="Brannstrom I.O."/>
            <person name="Guillou S."/>
            <person name="Cros-Aarteil S."/>
            <person name="Calhoun S."/>
            <person name="Haridas S."/>
            <person name="Kuo A."/>
            <person name="Mondo S."/>
            <person name="Pangilinan J."/>
            <person name="Riley R."/>
            <person name="LaButti K."/>
            <person name="Andreopoulos B."/>
            <person name="Lipzen A."/>
            <person name="Chen C."/>
            <person name="Yan M."/>
            <person name="Daum C."/>
            <person name="Ng V."/>
            <person name="Clum A."/>
            <person name="Steindorff A."/>
            <person name="Ohm R.A."/>
            <person name="Martin F."/>
            <person name="Silar P."/>
            <person name="Natvig D.O."/>
            <person name="Lalanne C."/>
            <person name="Gautier V."/>
            <person name="Ament-Velasquez S.L."/>
            <person name="Kruys A."/>
            <person name="Hutchinson M.I."/>
            <person name="Powell A.J."/>
            <person name="Barry K."/>
            <person name="Miller A.N."/>
            <person name="Grigoriev I.V."/>
            <person name="Debuchy R."/>
            <person name="Gladieux P."/>
            <person name="Hiltunen Thoren M."/>
            <person name="Johannesson H."/>
        </authorList>
    </citation>
    <scope>NUCLEOTIDE SEQUENCE</scope>
    <source>
        <strain evidence="2">CBS 232.78</strain>
    </source>
</reference>
<keyword evidence="3" id="KW-1185">Reference proteome</keyword>
<dbReference type="Proteomes" id="UP001285441">
    <property type="component" value="Unassembled WGS sequence"/>
</dbReference>
<accession>A0AAE0U4C4</accession>
<reference evidence="2" key="2">
    <citation type="submission" date="2023-06" db="EMBL/GenBank/DDBJ databases">
        <authorList>
            <consortium name="Lawrence Berkeley National Laboratory"/>
            <person name="Haridas S."/>
            <person name="Hensen N."/>
            <person name="Bonometti L."/>
            <person name="Westerberg I."/>
            <person name="Brannstrom I.O."/>
            <person name="Guillou S."/>
            <person name="Cros-Aarteil S."/>
            <person name="Calhoun S."/>
            <person name="Kuo A."/>
            <person name="Mondo S."/>
            <person name="Pangilinan J."/>
            <person name="Riley R."/>
            <person name="LaButti K."/>
            <person name="Andreopoulos B."/>
            <person name="Lipzen A."/>
            <person name="Chen C."/>
            <person name="Yanf M."/>
            <person name="Daum C."/>
            <person name="Ng V."/>
            <person name="Clum A."/>
            <person name="Steindorff A."/>
            <person name="Ohm R."/>
            <person name="Martin F."/>
            <person name="Silar P."/>
            <person name="Natvig D."/>
            <person name="Lalanne C."/>
            <person name="Gautier V."/>
            <person name="Ament-velasquez S.L."/>
            <person name="Kruys A."/>
            <person name="Hutchinson M.I."/>
            <person name="Powell A.J."/>
            <person name="Barry K."/>
            <person name="Miller A.N."/>
            <person name="Grigoriev I.V."/>
            <person name="Debuchy R."/>
            <person name="Gladieux P."/>
            <person name="Thoren M.H."/>
            <person name="Johannesson H."/>
        </authorList>
    </citation>
    <scope>NUCLEOTIDE SEQUENCE</scope>
    <source>
        <strain evidence="2">CBS 232.78</strain>
    </source>
</reference>